<dbReference type="Proteomes" id="UP000240883">
    <property type="component" value="Unassembled WGS sequence"/>
</dbReference>
<protein>
    <submittedName>
        <fullName evidence="1">Uncharacterized protein</fullName>
    </submittedName>
</protein>
<sequence>MAHGEVSRAGRPQARQPLITVPRPPPRLAWQLSWPSFLVGGVANLCTSFGILSVSPDDHFRKCGEDCRSRTGHRTAVRALNEMSVRQILGINQQWWDCYLPKKKKILSVCMYVAMYVRTSLSAVLAN</sequence>
<reference evidence="1 2" key="1">
    <citation type="journal article" date="2018" name="Front. Microbiol.">
        <title>Genome-Wide Analysis of Corynespora cassiicola Leaf Fall Disease Putative Effectors.</title>
        <authorList>
            <person name="Lopez D."/>
            <person name="Ribeiro S."/>
            <person name="Label P."/>
            <person name="Fumanal B."/>
            <person name="Venisse J.S."/>
            <person name="Kohler A."/>
            <person name="de Oliveira R.R."/>
            <person name="Labutti K."/>
            <person name="Lipzen A."/>
            <person name="Lail K."/>
            <person name="Bauer D."/>
            <person name="Ohm R.A."/>
            <person name="Barry K.W."/>
            <person name="Spatafora J."/>
            <person name="Grigoriev I.V."/>
            <person name="Martin F.M."/>
            <person name="Pujade-Renaud V."/>
        </authorList>
    </citation>
    <scope>NUCLEOTIDE SEQUENCE [LARGE SCALE GENOMIC DNA]</scope>
    <source>
        <strain evidence="1 2">Philippines</strain>
    </source>
</reference>
<gene>
    <name evidence="1" type="ORF">BS50DRAFT_579150</name>
</gene>
<keyword evidence="2" id="KW-1185">Reference proteome</keyword>
<accession>A0A2T2N5G3</accession>
<evidence type="ECO:0000313" key="1">
    <source>
        <dbReference type="EMBL" id="PSN60629.1"/>
    </source>
</evidence>
<evidence type="ECO:0000313" key="2">
    <source>
        <dbReference type="Proteomes" id="UP000240883"/>
    </source>
</evidence>
<proteinExistence type="predicted"/>
<name>A0A2T2N5G3_CORCC</name>
<dbReference type="EMBL" id="KZ678148">
    <property type="protein sequence ID" value="PSN60629.1"/>
    <property type="molecule type" value="Genomic_DNA"/>
</dbReference>
<organism evidence="1 2">
    <name type="scientific">Corynespora cassiicola Philippines</name>
    <dbReference type="NCBI Taxonomy" id="1448308"/>
    <lineage>
        <taxon>Eukaryota</taxon>
        <taxon>Fungi</taxon>
        <taxon>Dikarya</taxon>
        <taxon>Ascomycota</taxon>
        <taxon>Pezizomycotina</taxon>
        <taxon>Dothideomycetes</taxon>
        <taxon>Pleosporomycetidae</taxon>
        <taxon>Pleosporales</taxon>
        <taxon>Corynesporascaceae</taxon>
        <taxon>Corynespora</taxon>
    </lineage>
</organism>
<dbReference type="AlphaFoldDB" id="A0A2T2N5G3"/>